<feature type="domain" description="Mechanosensitive ion channel MscS C-terminal" evidence="10">
    <location>
        <begin position="185"/>
        <end position="268"/>
    </location>
</feature>
<accession>A0ABD4T6R6</accession>
<keyword evidence="5 8" id="KW-1133">Transmembrane helix</keyword>
<evidence type="ECO:0000256" key="3">
    <source>
        <dbReference type="ARBA" id="ARBA00022475"/>
    </source>
</evidence>
<name>A0ABD4T6R6_9CYAN</name>
<dbReference type="InterPro" id="IPR010920">
    <property type="entry name" value="LSM_dom_sf"/>
</dbReference>
<evidence type="ECO:0000259" key="9">
    <source>
        <dbReference type="Pfam" id="PF00924"/>
    </source>
</evidence>
<dbReference type="InterPro" id="IPR006686">
    <property type="entry name" value="MscS_channel_CS"/>
</dbReference>
<dbReference type="Pfam" id="PF05552">
    <property type="entry name" value="MS_channel_1st_1"/>
    <property type="match status" value="1"/>
</dbReference>
<dbReference type="InterPro" id="IPR023408">
    <property type="entry name" value="MscS_beta-dom_sf"/>
</dbReference>
<evidence type="ECO:0000256" key="7">
    <source>
        <dbReference type="SAM" id="MobiDB-lite"/>
    </source>
</evidence>
<dbReference type="Gene3D" id="1.10.287.1260">
    <property type="match status" value="1"/>
</dbReference>
<proteinExistence type="inferred from homology"/>
<evidence type="ECO:0000256" key="2">
    <source>
        <dbReference type="ARBA" id="ARBA00008017"/>
    </source>
</evidence>
<dbReference type="SUPFAM" id="SSF50182">
    <property type="entry name" value="Sm-like ribonucleoproteins"/>
    <property type="match status" value="1"/>
</dbReference>
<keyword evidence="3" id="KW-1003">Cell membrane</keyword>
<dbReference type="PANTHER" id="PTHR30221">
    <property type="entry name" value="SMALL-CONDUCTANCE MECHANOSENSITIVE CHANNEL"/>
    <property type="match status" value="1"/>
</dbReference>
<gene>
    <name evidence="11" type="ORF">QQ91_0016420</name>
</gene>
<dbReference type="Pfam" id="PF21082">
    <property type="entry name" value="MS_channel_3rd"/>
    <property type="match status" value="1"/>
</dbReference>
<evidence type="ECO:0000259" key="10">
    <source>
        <dbReference type="Pfam" id="PF21082"/>
    </source>
</evidence>
<dbReference type="Gene3D" id="3.30.70.100">
    <property type="match status" value="1"/>
</dbReference>
<dbReference type="SUPFAM" id="SSF82861">
    <property type="entry name" value="Mechanosensitive channel protein MscS (YggB), transmembrane region"/>
    <property type="match status" value="1"/>
</dbReference>
<comment type="caution">
    <text evidence="11">The sequence shown here is derived from an EMBL/GenBank/DDBJ whole genome shotgun (WGS) entry which is preliminary data.</text>
</comment>
<dbReference type="InterPro" id="IPR049278">
    <property type="entry name" value="MS_channel_C"/>
</dbReference>
<dbReference type="AlphaFoldDB" id="A0ABD4T6R6"/>
<dbReference type="InterPro" id="IPR011014">
    <property type="entry name" value="MscS_channel_TM-2"/>
</dbReference>
<feature type="transmembrane region" description="Helical" evidence="8">
    <location>
        <begin position="64"/>
        <end position="88"/>
    </location>
</feature>
<feature type="domain" description="Mechanosensitive ion channel MscS" evidence="9">
    <location>
        <begin position="111"/>
        <end position="174"/>
    </location>
</feature>
<dbReference type="InterPro" id="IPR011066">
    <property type="entry name" value="MscS_channel_C_sf"/>
</dbReference>
<comment type="subcellular location">
    <subcellularLocation>
        <location evidence="1">Cell membrane</location>
        <topology evidence="1">Multi-pass membrane protein</topology>
    </subcellularLocation>
</comment>
<reference evidence="11 12" key="1">
    <citation type="journal article" date="2015" name="Genome Announc.">
        <title>Draft Genome Sequence of Filamentous Marine Cyanobacterium Lyngbya confervoides Strain BDU141951.</title>
        <authorList>
            <person name="Chandrababunaidu M.M."/>
            <person name="Sen D."/>
            <person name="Tripathy S."/>
        </authorList>
    </citation>
    <scope>NUCLEOTIDE SEQUENCE [LARGE SCALE GENOMIC DNA]</scope>
    <source>
        <strain evidence="11 12">BDU141951</strain>
    </source>
</reference>
<keyword evidence="12" id="KW-1185">Reference proteome</keyword>
<feature type="transmembrane region" description="Helical" evidence="8">
    <location>
        <begin position="23"/>
        <end position="44"/>
    </location>
</feature>
<dbReference type="EMBL" id="JTHE03000094">
    <property type="protein sequence ID" value="MCM1984408.1"/>
    <property type="molecule type" value="Genomic_DNA"/>
</dbReference>
<dbReference type="InterPro" id="IPR006685">
    <property type="entry name" value="MscS_channel_2nd"/>
</dbReference>
<dbReference type="InterPro" id="IPR008910">
    <property type="entry name" value="MSC_TM_helix"/>
</dbReference>
<evidence type="ECO:0000256" key="5">
    <source>
        <dbReference type="ARBA" id="ARBA00022989"/>
    </source>
</evidence>
<evidence type="ECO:0000256" key="6">
    <source>
        <dbReference type="ARBA" id="ARBA00023136"/>
    </source>
</evidence>
<dbReference type="InterPro" id="IPR045275">
    <property type="entry name" value="MscS_archaea/bacteria_type"/>
</dbReference>
<evidence type="ECO:0000313" key="11">
    <source>
        <dbReference type="EMBL" id="MCM1984408.1"/>
    </source>
</evidence>
<keyword evidence="4 8" id="KW-0812">Transmembrane</keyword>
<dbReference type="Gene3D" id="2.30.30.60">
    <property type="match status" value="1"/>
</dbReference>
<comment type="similarity">
    <text evidence="2">Belongs to the MscS (TC 1.A.23) family.</text>
</comment>
<dbReference type="PROSITE" id="PS01246">
    <property type="entry name" value="UPF0003"/>
    <property type="match status" value="1"/>
</dbReference>
<evidence type="ECO:0000313" key="12">
    <source>
        <dbReference type="Proteomes" id="UP000031561"/>
    </source>
</evidence>
<evidence type="ECO:0000256" key="1">
    <source>
        <dbReference type="ARBA" id="ARBA00004651"/>
    </source>
</evidence>
<dbReference type="SUPFAM" id="SSF82689">
    <property type="entry name" value="Mechanosensitive channel protein MscS (YggB), C-terminal domain"/>
    <property type="match status" value="1"/>
</dbReference>
<feature type="region of interest" description="Disordered" evidence="7">
    <location>
        <begin position="279"/>
        <end position="301"/>
    </location>
</feature>
<dbReference type="Proteomes" id="UP000031561">
    <property type="component" value="Unassembled WGS sequence"/>
</dbReference>
<dbReference type="PANTHER" id="PTHR30221:SF1">
    <property type="entry name" value="SMALL-CONDUCTANCE MECHANOSENSITIVE CHANNEL"/>
    <property type="match status" value="1"/>
</dbReference>
<sequence length="320" mass="36028">MDEISITLAWEKIELMLQETIKLLPNLVIGTIIFILFWFIARFVRSFVRQLVRGRRNGRNLGLVFGRLAQWFIIILGALVALTIILPSFKPSDFLASLGIGGVAIGFAFRDVLQNFLAGILILLTEPFQLNDQIVFKDFEGTVENIETRATTIRTYDGRRVVIPNAELFTNSVTVNTAFDKRRLEYDFGIGYGDDIAQAKQIILAVLHEQEDVLTDPAPEAIVVALADFTINIRARWWINPPRQADLISANDQVLEAVCVRLAEQGIDLPFPTQQILFHDQTEETDGDRTRQREGWPVALDGSAPKARDLVKALRQRGSP</sequence>
<dbReference type="GO" id="GO:0005886">
    <property type="term" value="C:plasma membrane"/>
    <property type="evidence" value="ECO:0007669"/>
    <property type="project" value="UniProtKB-SubCell"/>
</dbReference>
<keyword evidence="6 8" id="KW-0472">Membrane</keyword>
<dbReference type="RefSeq" id="WP_166283122.1">
    <property type="nucleotide sequence ID" value="NZ_JTHE03000094.1"/>
</dbReference>
<dbReference type="Pfam" id="PF00924">
    <property type="entry name" value="MS_channel_2nd"/>
    <property type="match status" value="1"/>
</dbReference>
<organism evidence="11 12">
    <name type="scientific">Lyngbya confervoides BDU141951</name>
    <dbReference type="NCBI Taxonomy" id="1574623"/>
    <lineage>
        <taxon>Bacteria</taxon>
        <taxon>Bacillati</taxon>
        <taxon>Cyanobacteriota</taxon>
        <taxon>Cyanophyceae</taxon>
        <taxon>Oscillatoriophycideae</taxon>
        <taxon>Oscillatoriales</taxon>
        <taxon>Microcoleaceae</taxon>
        <taxon>Lyngbya</taxon>
    </lineage>
</organism>
<evidence type="ECO:0000256" key="8">
    <source>
        <dbReference type="SAM" id="Phobius"/>
    </source>
</evidence>
<protein>
    <submittedName>
        <fullName evidence="11">Mechanosensitive ion channel family protein</fullName>
    </submittedName>
</protein>
<evidence type="ECO:0000256" key="4">
    <source>
        <dbReference type="ARBA" id="ARBA00022692"/>
    </source>
</evidence>